<dbReference type="EMBL" id="SETE01000002">
    <property type="protein sequence ID" value="RYM34722.1"/>
    <property type="molecule type" value="Genomic_DNA"/>
</dbReference>
<dbReference type="AlphaFoldDB" id="A0A4Q4KN05"/>
<gene>
    <name evidence="2" type="ORF">ERX46_04935</name>
</gene>
<evidence type="ECO:0000313" key="3">
    <source>
        <dbReference type="Proteomes" id="UP000293952"/>
    </source>
</evidence>
<dbReference type="Proteomes" id="UP000293952">
    <property type="component" value="Unassembled WGS sequence"/>
</dbReference>
<evidence type="ECO:0000313" key="2">
    <source>
        <dbReference type="EMBL" id="RYM34722.1"/>
    </source>
</evidence>
<organism evidence="2 3">
    <name type="scientific">Brumimicrobium glaciale</name>
    <dbReference type="NCBI Taxonomy" id="200475"/>
    <lineage>
        <taxon>Bacteria</taxon>
        <taxon>Pseudomonadati</taxon>
        <taxon>Bacteroidota</taxon>
        <taxon>Flavobacteriia</taxon>
        <taxon>Flavobacteriales</taxon>
        <taxon>Crocinitomicaceae</taxon>
        <taxon>Brumimicrobium</taxon>
    </lineage>
</organism>
<dbReference type="InterPro" id="IPR001375">
    <property type="entry name" value="Peptidase_S9_cat"/>
</dbReference>
<sequence length="278" mass="31841">MKLTNMFYEGANGRESQIDFEAPDSFEYTDIVVFIHGYKGYKDWGAWNLVQKYFVSNGIGFCKFNMSHNGGTVDDGIDFPDLEAFSLNRYSYEVEDVKHVLDWLAQKVDLENKRVHLIGHSRGGGIAILSANDPRVSSVITWASISNIESRFPKGETLEKWKEKGFYTVKNSRTKQDMPHKYVLYEDYLENKDKLDIEFKARNIKVPALHIHGDADDSVSLTESEALGLWTGGKLIIINKANHTFNTYQPYEEDDMPNKLHEACVLSFQFIETQAEND</sequence>
<feature type="domain" description="Peptidase S9 prolyl oligopeptidase catalytic" evidence="1">
    <location>
        <begin position="67"/>
        <end position="226"/>
    </location>
</feature>
<dbReference type="OrthoDB" id="9808543at2"/>
<dbReference type="RefSeq" id="WP_130092731.1">
    <property type="nucleotide sequence ID" value="NZ_SETE01000002.1"/>
</dbReference>
<reference evidence="2 3" key="1">
    <citation type="submission" date="2019-02" db="EMBL/GenBank/DDBJ databases">
        <title>Genome sequence of the sea-ice species Brumimicrobium glaciale.</title>
        <authorList>
            <person name="Bowman J.P."/>
        </authorList>
    </citation>
    <scope>NUCLEOTIDE SEQUENCE [LARGE SCALE GENOMIC DNA]</scope>
    <source>
        <strain evidence="2 3">IC156</strain>
    </source>
</reference>
<dbReference type="PANTHER" id="PTHR42886">
    <property type="entry name" value="RE40534P-RELATED"/>
    <property type="match status" value="1"/>
</dbReference>
<dbReference type="Gene3D" id="3.40.50.1820">
    <property type="entry name" value="alpha/beta hydrolase"/>
    <property type="match status" value="1"/>
</dbReference>
<proteinExistence type="predicted"/>
<dbReference type="InterPro" id="IPR029058">
    <property type="entry name" value="AB_hydrolase_fold"/>
</dbReference>
<dbReference type="GO" id="GO:0016787">
    <property type="term" value="F:hydrolase activity"/>
    <property type="evidence" value="ECO:0007669"/>
    <property type="project" value="UniProtKB-KW"/>
</dbReference>
<keyword evidence="2" id="KW-0378">Hydrolase</keyword>
<dbReference type="Pfam" id="PF00326">
    <property type="entry name" value="Peptidase_S9"/>
    <property type="match status" value="1"/>
</dbReference>
<keyword evidence="3" id="KW-1185">Reference proteome</keyword>
<dbReference type="SUPFAM" id="SSF53474">
    <property type="entry name" value="alpha/beta-Hydrolases"/>
    <property type="match status" value="1"/>
</dbReference>
<name>A0A4Q4KN05_9FLAO</name>
<protein>
    <submittedName>
        <fullName evidence="2">Alpha/beta hydrolase</fullName>
    </submittedName>
</protein>
<evidence type="ECO:0000259" key="1">
    <source>
        <dbReference type="Pfam" id="PF00326"/>
    </source>
</evidence>
<dbReference type="PANTHER" id="PTHR42886:SF53">
    <property type="entry name" value="ALPHA_BETA-HYDROLASES SUPERFAMILY PROTEIN"/>
    <property type="match status" value="1"/>
</dbReference>
<comment type="caution">
    <text evidence="2">The sequence shown here is derived from an EMBL/GenBank/DDBJ whole genome shotgun (WGS) entry which is preliminary data.</text>
</comment>
<accession>A0A4Q4KN05</accession>